<dbReference type="InterPro" id="IPR005151">
    <property type="entry name" value="Tail-specific_protease"/>
</dbReference>
<sequence length="159" mass="18282">MYYKGDYSEESIENAQLWESDYLIMDFISLKRKSSPSSPNSIVDRYLEAIEATEPYFRQLDTSTVYLRIPSFNPSEKRKIDSLLKAHNLDILNAPNFLIDIRNNGGGGDASYEELVPYLYTNPIRKIGVEYLATEANLQMWLDFANNEGFIKELYGGKD</sequence>
<dbReference type="InterPro" id="IPR029045">
    <property type="entry name" value="ClpP/crotonase-like_dom_sf"/>
</dbReference>
<evidence type="ECO:0000313" key="3">
    <source>
        <dbReference type="Proteomes" id="UP000050280"/>
    </source>
</evidence>
<dbReference type="EMBL" id="LDJX01000007">
    <property type="protein sequence ID" value="KPM30712.1"/>
    <property type="molecule type" value="Genomic_DNA"/>
</dbReference>
<dbReference type="AlphaFoldDB" id="A0A0P7AS79"/>
<evidence type="ECO:0000313" key="2">
    <source>
        <dbReference type="EMBL" id="KPM30712.1"/>
    </source>
</evidence>
<dbReference type="Pfam" id="PF03572">
    <property type="entry name" value="Peptidase_S41"/>
    <property type="match status" value="1"/>
</dbReference>
<dbReference type="STRING" id="1300341.I595_3209"/>
<dbReference type="SUPFAM" id="SSF52096">
    <property type="entry name" value="ClpP/crotonase"/>
    <property type="match status" value="1"/>
</dbReference>
<name>A0A0P7AS79_9FLAO</name>
<evidence type="ECO:0000259" key="1">
    <source>
        <dbReference type="Pfam" id="PF03572"/>
    </source>
</evidence>
<feature type="domain" description="Tail specific protease" evidence="1">
    <location>
        <begin position="65"/>
        <end position="118"/>
    </location>
</feature>
<protein>
    <submittedName>
        <fullName evidence="2">Peptidase s41</fullName>
    </submittedName>
</protein>
<dbReference type="GO" id="GO:0006508">
    <property type="term" value="P:proteolysis"/>
    <property type="evidence" value="ECO:0007669"/>
    <property type="project" value="InterPro"/>
</dbReference>
<accession>A0A0P7AS79</accession>
<comment type="caution">
    <text evidence="2">The sequence shown here is derived from an EMBL/GenBank/DDBJ whole genome shotgun (WGS) entry which is preliminary data.</text>
</comment>
<reference evidence="2 3" key="1">
    <citation type="submission" date="2015-09" db="EMBL/GenBank/DDBJ databases">
        <title>Genome sequence of the marine flavobacterium Croceitalea dokdonensis DOKDO 023 that contains proton- and sodium-pumping rhodopsins.</title>
        <authorList>
            <person name="Kwon S.-K."/>
            <person name="Lee H.K."/>
            <person name="Kwak M.-J."/>
            <person name="Kim J.F."/>
        </authorList>
    </citation>
    <scope>NUCLEOTIDE SEQUENCE [LARGE SCALE GENOMIC DNA]</scope>
    <source>
        <strain evidence="2 3">DOKDO 023</strain>
    </source>
</reference>
<dbReference type="GO" id="GO:0008236">
    <property type="term" value="F:serine-type peptidase activity"/>
    <property type="evidence" value="ECO:0007669"/>
    <property type="project" value="InterPro"/>
</dbReference>
<dbReference type="Proteomes" id="UP000050280">
    <property type="component" value="Unassembled WGS sequence"/>
</dbReference>
<keyword evidence="3" id="KW-1185">Reference proteome</keyword>
<dbReference type="Gene3D" id="3.90.226.10">
    <property type="entry name" value="2-enoyl-CoA Hydratase, Chain A, domain 1"/>
    <property type="match status" value="1"/>
</dbReference>
<proteinExistence type="predicted"/>
<gene>
    <name evidence="2" type="ORF">I595_3209</name>
</gene>
<organism evidence="2 3">
    <name type="scientific">Croceitalea dokdonensis DOKDO 023</name>
    <dbReference type="NCBI Taxonomy" id="1300341"/>
    <lineage>
        <taxon>Bacteria</taxon>
        <taxon>Pseudomonadati</taxon>
        <taxon>Bacteroidota</taxon>
        <taxon>Flavobacteriia</taxon>
        <taxon>Flavobacteriales</taxon>
        <taxon>Flavobacteriaceae</taxon>
        <taxon>Croceitalea</taxon>
    </lineage>
</organism>